<dbReference type="PANTHER" id="PTHR10430">
    <property type="entry name" value="PEROXIREDOXIN"/>
    <property type="match status" value="1"/>
</dbReference>
<keyword evidence="12" id="KW-1185">Reference proteome</keyword>
<evidence type="ECO:0000256" key="5">
    <source>
        <dbReference type="ARBA" id="ARBA00023284"/>
    </source>
</evidence>
<dbReference type="GO" id="GO:0042744">
    <property type="term" value="P:hydrogen peroxide catabolic process"/>
    <property type="evidence" value="ECO:0007669"/>
    <property type="project" value="TreeGrafter"/>
</dbReference>
<dbReference type="Pfam" id="PF08534">
    <property type="entry name" value="Redoxin"/>
    <property type="match status" value="1"/>
</dbReference>
<evidence type="ECO:0000256" key="4">
    <source>
        <dbReference type="ARBA" id="ARBA00023002"/>
    </source>
</evidence>
<dbReference type="PROSITE" id="PS51352">
    <property type="entry name" value="THIOREDOXIN_2"/>
    <property type="match status" value="1"/>
</dbReference>
<dbReference type="GO" id="GO:0005739">
    <property type="term" value="C:mitochondrion"/>
    <property type="evidence" value="ECO:0007669"/>
    <property type="project" value="TreeGrafter"/>
</dbReference>
<evidence type="ECO:0000256" key="7">
    <source>
        <dbReference type="ARBA" id="ARBA00079296"/>
    </source>
</evidence>
<dbReference type="CDD" id="cd03013">
    <property type="entry name" value="PRX5_like"/>
    <property type="match status" value="1"/>
</dbReference>
<dbReference type="GO" id="GO:0008379">
    <property type="term" value="F:thioredoxin peroxidase activity"/>
    <property type="evidence" value="ECO:0007669"/>
    <property type="project" value="InterPro"/>
</dbReference>
<dbReference type="InterPro" id="IPR013766">
    <property type="entry name" value="Thioredoxin_domain"/>
</dbReference>
<evidence type="ECO:0000259" key="10">
    <source>
        <dbReference type="PROSITE" id="PS51352"/>
    </source>
</evidence>
<dbReference type="Proteomes" id="UP001187682">
    <property type="component" value="Unassembled WGS sequence"/>
</dbReference>
<keyword evidence="4 9" id="KW-0560">Oxidoreductase</keyword>
<dbReference type="GO" id="GO:0005777">
    <property type="term" value="C:peroxisome"/>
    <property type="evidence" value="ECO:0007669"/>
    <property type="project" value="TreeGrafter"/>
</dbReference>
<comment type="caution">
    <text evidence="11">The sequence shown here is derived from an EMBL/GenBank/DDBJ whole genome shotgun (WGS) entry which is preliminary data.</text>
</comment>
<dbReference type="GO" id="GO:0045454">
    <property type="term" value="P:cell redox homeostasis"/>
    <property type="evidence" value="ECO:0007669"/>
    <property type="project" value="TreeGrafter"/>
</dbReference>
<dbReference type="AlphaFoldDB" id="A0AAE8MSW8"/>
<dbReference type="InterPro" id="IPR036249">
    <property type="entry name" value="Thioredoxin-like_sf"/>
</dbReference>
<dbReference type="FunFam" id="3.40.30.10:FF:000020">
    <property type="entry name" value="Peroxiredoxin"/>
    <property type="match status" value="1"/>
</dbReference>
<evidence type="ECO:0000313" key="11">
    <source>
        <dbReference type="EMBL" id="SPN99839.1"/>
    </source>
</evidence>
<evidence type="ECO:0000256" key="8">
    <source>
        <dbReference type="PIRSR" id="PIRSR637944-1"/>
    </source>
</evidence>
<keyword evidence="2 9" id="KW-0575">Peroxidase</keyword>
<gene>
    <name evidence="11" type="ORF">DNG_02691</name>
</gene>
<keyword evidence="3 9" id="KW-0049">Antioxidant</keyword>
<evidence type="ECO:0000256" key="1">
    <source>
        <dbReference type="ARBA" id="ARBA00010505"/>
    </source>
</evidence>
<sequence>MPELKAGDAFPEGVTFSYIPYTPELSSFQACGIPQNYNASAEFANKKVVLVAVPGAFTPLCSASHLPSYIENLDKLKAKGVDQVIFVAHNDAFVMSGWGKANNITDGSILFVSDPSVKFSSSIGWAGPERANRYAIVVDHGKVIYAARETEPGISLTGAEAVLAHI</sequence>
<evidence type="ECO:0000256" key="3">
    <source>
        <dbReference type="ARBA" id="ARBA00022862"/>
    </source>
</evidence>
<dbReference type="InterPro" id="IPR013740">
    <property type="entry name" value="Redoxin"/>
</dbReference>
<name>A0AAE8MSW8_9PEZI</name>
<evidence type="ECO:0000256" key="2">
    <source>
        <dbReference type="ARBA" id="ARBA00022559"/>
    </source>
</evidence>
<dbReference type="Gene3D" id="3.40.30.10">
    <property type="entry name" value="Glutaredoxin"/>
    <property type="match status" value="1"/>
</dbReference>
<accession>A0AAE8MSW8</accession>
<feature type="domain" description="Thioredoxin" evidence="10">
    <location>
        <begin position="1"/>
        <end position="166"/>
    </location>
</feature>
<dbReference type="InterPro" id="IPR037944">
    <property type="entry name" value="PRX5-like"/>
</dbReference>
<dbReference type="PANTHER" id="PTHR10430:SF16">
    <property type="entry name" value="PEROXIREDOXIN-5, MITOCHONDRIAL"/>
    <property type="match status" value="1"/>
</dbReference>
<feature type="active site" description="Cysteine sulfenic acid (-SOH) intermediate" evidence="8">
    <location>
        <position position="61"/>
    </location>
</feature>
<proteinExistence type="inferred from homology"/>
<protein>
    <recommendedName>
        <fullName evidence="6">Thioredoxin peroxidase</fullName>
    </recommendedName>
    <alternativeName>
        <fullName evidence="7">Thioredoxin-dependent peroxiredoxin</fullName>
    </alternativeName>
</protein>
<dbReference type="GO" id="GO:0034599">
    <property type="term" value="P:cellular response to oxidative stress"/>
    <property type="evidence" value="ECO:0007669"/>
    <property type="project" value="InterPro"/>
</dbReference>
<dbReference type="SUPFAM" id="SSF52833">
    <property type="entry name" value="Thioredoxin-like"/>
    <property type="match status" value="1"/>
</dbReference>
<keyword evidence="5 9" id="KW-0676">Redox-active center</keyword>
<evidence type="ECO:0000256" key="6">
    <source>
        <dbReference type="ARBA" id="ARBA00032824"/>
    </source>
</evidence>
<comment type="similarity">
    <text evidence="1 9">Belongs to the peroxiredoxin family. Prx5 subfamily.</text>
</comment>
<evidence type="ECO:0000256" key="9">
    <source>
        <dbReference type="RuleBase" id="RU366011"/>
    </source>
</evidence>
<reference evidence="11" key="1">
    <citation type="submission" date="2018-03" db="EMBL/GenBank/DDBJ databases">
        <authorList>
            <person name="Guldener U."/>
        </authorList>
    </citation>
    <scope>NUCLEOTIDE SEQUENCE</scope>
</reference>
<dbReference type="EMBL" id="ONZQ02000003">
    <property type="protein sequence ID" value="SPN99839.1"/>
    <property type="molecule type" value="Genomic_DNA"/>
</dbReference>
<organism evidence="11 12">
    <name type="scientific">Cephalotrichum gorgonifer</name>
    <dbReference type="NCBI Taxonomy" id="2041049"/>
    <lineage>
        <taxon>Eukaryota</taxon>
        <taxon>Fungi</taxon>
        <taxon>Dikarya</taxon>
        <taxon>Ascomycota</taxon>
        <taxon>Pezizomycotina</taxon>
        <taxon>Sordariomycetes</taxon>
        <taxon>Hypocreomycetidae</taxon>
        <taxon>Microascales</taxon>
        <taxon>Microascaceae</taxon>
        <taxon>Cephalotrichum</taxon>
    </lineage>
</organism>
<comment type="function">
    <text evidence="9">Thiol-specific peroxidase that catalyzes the reduction of hydrogen peroxide and organic hydroperoxides to water and alcohols, respectively. Plays a role in cell protection against oxidative stress by detoxifying peroxides.</text>
</comment>
<evidence type="ECO:0000313" key="12">
    <source>
        <dbReference type="Proteomes" id="UP001187682"/>
    </source>
</evidence>